<evidence type="ECO:0000313" key="3">
    <source>
        <dbReference type="Proteomes" id="UP000256970"/>
    </source>
</evidence>
<gene>
    <name evidence="2" type="ORF">BQ4739_LOCUS11616</name>
</gene>
<feature type="region of interest" description="Disordered" evidence="1">
    <location>
        <begin position="1"/>
        <end position="21"/>
    </location>
</feature>
<accession>A0A383W1V5</accession>
<organism evidence="2 3">
    <name type="scientific">Tetradesmus obliquus</name>
    <name type="common">Green alga</name>
    <name type="synonym">Acutodesmus obliquus</name>
    <dbReference type="NCBI Taxonomy" id="3088"/>
    <lineage>
        <taxon>Eukaryota</taxon>
        <taxon>Viridiplantae</taxon>
        <taxon>Chlorophyta</taxon>
        <taxon>core chlorophytes</taxon>
        <taxon>Chlorophyceae</taxon>
        <taxon>CS clade</taxon>
        <taxon>Sphaeropleales</taxon>
        <taxon>Scenedesmaceae</taxon>
        <taxon>Tetradesmus</taxon>
    </lineage>
</organism>
<proteinExistence type="predicted"/>
<evidence type="ECO:0000256" key="1">
    <source>
        <dbReference type="SAM" id="MobiDB-lite"/>
    </source>
</evidence>
<name>A0A383W1V5_TETOB</name>
<reference evidence="2 3" key="1">
    <citation type="submission" date="2016-10" db="EMBL/GenBank/DDBJ databases">
        <authorList>
            <person name="Cai Z."/>
        </authorList>
    </citation>
    <scope>NUCLEOTIDE SEQUENCE [LARGE SCALE GENOMIC DNA]</scope>
</reference>
<evidence type="ECO:0000313" key="2">
    <source>
        <dbReference type="EMBL" id="SZX71471.1"/>
    </source>
</evidence>
<protein>
    <submittedName>
        <fullName evidence="2">Uncharacterized protein</fullName>
    </submittedName>
</protein>
<keyword evidence="3" id="KW-1185">Reference proteome</keyword>
<dbReference type="EMBL" id="FNXT01001053">
    <property type="protein sequence ID" value="SZX71471.1"/>
    <property type="molecule type" value="Genomic_DNA"/>
</dbReference>
<sequence length="202" mass="23192">MFHDKWNKHHPPGTSGNVGPSSSAVRQFLTYNYSKLQREFTLLDLSGGGHAAALPDAEAKQCASILAAGHLQQQYVLWEDRSILYIEHVYFTSIRDAVRNSPFLQQVCEDHNISLDHLLRRCKEADPDSVYRHLPMKRALAAATTQLRAAFGGQQLSWLGRLPTLLHDTFYMDECTVWVGKDMMGKLMVWCHKDWLLWYFLL</sequence>
<dbReference type="AlphaFoldDB" id="A0A383W1V5"/>
<dbReference type="Proteomes" id="UP000256970">
    <property type="component" value="Unassembled WGS sequence"/>
</dbReference>
<feature type="compositionally biased region" description="Basic residues" evidence="1">
    <location>
        <begin position="1"/>
        <end position="11"/>
    </location>
</feature>